<evidence type="ECO:0000313" key="1">
    <source>
        <dbReference type="EMBL" id="KAK1842174.1"/>
    </source>
</evidence>
<dbReference type="AlphaFoldDB" id="A0AAD9E8W9"/>
<evidence type="ECO:0000313" key="2">
    <source>
        <dbReference type="Proteomes" id="UP001243330"/>
    </source>
</evidence>
<evidence type="ECO:0008006" key="3">
    <source>
        <dbReference type="Google" id="ProtNLM"/>
    </source>
</evidence>
<name>A0AAD9E8W9_9PEZI</name>
<proteinExistence type="predicted"/>
<protein>
    <recommendedName>
        <fullName evidence="3">Reverse transcriptase domain-containing protein</fullName>
    </recommendedName>
</protein>
<organism evidence="1 2">
    <name type="scientific">Colletotrichum chrysophilum</name>
    <dbReference type="NCBI Taxonomy" id="1836956"/>
    <lineage>
        <taxon>Eukaryota</taxon>
        <taxon>Fungi</taxon>
        <taxon>Dikarya</taxon>
        <taxon>Ascomycota</taxon>
        <taxon>Pezizomycotina</taxon>
        <taxon>Sordariomycetes</taxon>
        <taxon>Hypocreomycetidae</taxon>
        <taxon>Glomerellales</taxon>
        <taxon>Glomerellaceae</taxon>
        <taxon>Colletotrichum</taxon>
        <taxon>Colletotrichum gloeosporioides species complex</taxon>
    </lineage>
</organism>
<gene>
    <name evidence="1" type="ORF">CCHR01_15187</name>
</gene>
<reference evidence="1" key="1">
    <citation type="submission" date="2023-01" db="EMBL/GenBank/DDBJ databases">
        <title>Colletotrichum chrysophilum M932 genome sequence.</title>
        <authorList>
            <person name="Baroncelli R."/>
        </authorList>
    </citation>
    <scope>NUCLEOTIDE SEQUENCE</scope>
    <source>
        <strain evidence="1">M932</strain>
    </source>
</reference>
<accession>A0AAD9E8W9</accession>
<dbReference type="EMBL" id="JAQOWY010000429">
    <property type="protein sequence ID" value="KAK1842174.1"/>
    <property type="molecule type" value="Genomic_DNA"/>
</dbReference>
<dbReference type="Proteomes" id="UP001243330">
    <property type="component" value="Unassembled WGS sequence"/>
</dbReference>
<sequence>MSWPTSSFLDQVTAYGAYLEHILHLLPSLRFFTNDTPQFFASRSHPPHPRLLHERLPAAVVAGLRPLSMVLRENRMFAVAYLDDILLGRDGGLSGPVFGSVKKAGPAFGLGRRLSRSLRFGGRVTDPN</sequence>
<keyword evidence="2" id="KW-1185">Reference proteome</keyword>
<comment type="caution">
    <text evidence="1">The sequence shown here is derived from an EMBL/GenBank/DDBJ whole genome shotgun (WGS) entry which is preliminary data.</text>
</comment>